<dbReference type="OrthoDB" id="2789670at2759"/>
<evidence type="ECO:0000313" key="7">
    <source>
        <dbReference type="EMBL" id="KAH7388100.1"/>
    </source>
</evidence>
<evidence type="ECO:0000313" key="8">
    <source>
        <dbReference type="Proteomes" id="UP000825935"/>
    </source>
</evidence>
<keyword evidence="5" id="KW-0408">Iron</keyword>
<evidence type="ECO:0000256" key="6">
    <source>
        <dbReference type="SAM" id="Phobius"/>
    </source>
</evidence>
<dbReference type="InterPro" id="IPR036396">
    <property type="entry name" value="Cyt_P450_sf"/>
</dbReference>
<keyword evidence="3" id="KW-0479">Metal-binding</keyword>
<dbReference type="PRINTS" id="PR00463">
    <property type="entry name" value="EP450I"/>
</dbReference>
<evidence type="ECO:0000256" key="2">
    <source>
        <dbReference type="ARBA" id="ARBA00022617"/>
    </source>
</evidence>
<evidence type="ECO:0000256" key="1">
    <source>
        <dbReference type="ARBA" id="ARBA00010617"/>
    </source>
</evidence>
<keyword evidence="2" id="KW-0349">Heme</keyword>
<keyword evidence="6" id="KW-0472">Membrane</keyword>
<dbReference type="SUPFAM" id="SSF48264">
    <property type="entry name" value="Cytochrome P450"/>
    <property type="match status" value="1"/>
</dbReference>
<dbReference type="GO" id="GO:0020037">
    <property type="term" value="F:heme binding"/>
    <property type="evidence" value="ECO:0007669"/>
    <property type="project" value="InterPro"/>
</dbReference>
<dbReference type="GO" id="GO:0004497">
    <property type="term" value="F:monooxygenase activity"/>
    <property type="evidence" value="ECO:0007669"/>
    <property type="project" value="InterPro"/>
</dbReference>
<keyword evidence="6" id="KW-1133">Transmembrane helix</keyword>
<dbReference type="PANTHER" id="PTHR47944">
    <property type="entry name" value="CYTOCHROME P450 98A9"/>
    <property type="match status" value="1"/>
</dbReference>
<dbReference type="InterPro" id="IPR002401">
    <property type="entry name" value="Cyt_P450_E_grp-I"/>
</dbReference>
<dbReference type="GO" id="GO:0044550">
    <property type="term" value="P:secondary metabolite biosynthetic process"/>
    <property type="evidence" value="ECO:0007669"/>
    <property type="project" value="UniProtKB-ARBA"/>
</dbReference>
<dbReference type="GO" id="GO:0005506">
    <property type="term" value="F:iron ion binding"/>
    <property type="evidence" value="ECO:0007669"/>
    <property type="project" value="InterPro"/>
</dbReference>
<keyword evidence="6" id="KW-0812">Transmembrane</keyword>
<evidence type="ECO:0000256" key="5">
    <source>
        <dbReference type="ARBA" id="ARBA00023004"/>
    </source>
</evidence>
<sequence length="340" mass="38490">MESNDTYVYPLPSLSLALPPFLLLCALLPIFYLRRSRLRLPPTPRGIPIIGHLHLLGTKPHRSLSELSKRYGPLMSLRFGSVPVIIASSPATARLILQKYDHIFAGRTRPAVAMQVDECKNISFSQPGPYLKLMRQLCFSELFINKRLESSRSFIFNEIRHLLREVVGSSDKVFVREKLHEITVSIISRMTISKNAKDIVSHVSVGTSNSLLSALLEVLDLLGIFNIGDYIPLLGWMDFQGMSRRTKPVSQKLRTIFGEVINERRKERQKRDSETADADFLDVLLTTSSRQTEVPITDLHITGVLGVSRVFSISLFSFFSSIMHSKHEASEARNLMIKRL</sequence>
<accession>A0A8T2SZX5</accession>
<dbReference type="PANTHER" id="PTHR47944:SF4">
    <property type="entry name" value="OS09G0441700 PROTEIN"/>
    <property type="match status" value="1"/>
</dbReference>
<proteinExistence type="inferred from homology"/>
<dbReference type="Proteomes" id="UP000825935">
    <property type="component" value="Chromosome 16"/>
</dbReference>
<keyword evidence="8" id="KW-1185">Reference proteome</keyword>
<dbReference type="Gene3D" id="1.10.630.10">
    <property type="entry name" value="Cytochrome P450"/>
    <property type="match status" value="1"/>
</dbReference>
<reference evidence="7" key="1">
    <citation type="submission" date="2021-08" db="EMBL/GenBank/DDBJ databases">
        <title>WGS assembly of Ceratopteris richardii.</title>
        <authorList>
            <person name="Marchant D.B."/>
            <person name="Chen G."/>
            <person name="Jenkins J."/>
            <person name="Shu S."/>
            <person name="Leebens-Mack J."/>
            <person name="Grimwood J."/>
            <person name="Schmutz J."/>
            <person name="Soltis P."/>
            <person name="Soltis D."/>
            <person name="Chen Z.-H."/>
        </authorList>
    </citation>
    <scope>NUCLEOTIDE SEQUENCE</scope>
    <source>
        <strain evidence="7">Whitten #5841</strain>
        <tissue evidence="7">Leaf</tissue>
    </source>
</reference>
<evidence type="ECO:0000256" key="4">
    <source>
        <dbReference type="ARBA" id="ARBA00023002"/>
    </source>
</evidence>
<dbReference type="AlphaFoldDB" id="A0A8T2SZX5"/>
<dbReference type="EMBL" id="CM035421">
    <property type="protein sequence ID" value="KAH7388100.1"/>
    <property type="molecule type" value="Genomic_DNA"/>
</dbReference>
<comment type="caution">
    <text evidence="7">The sequence shown here is derived from an EMBL/GenBank/DDBJ whole genome shotgun (WGS) entry which is preliminary data.</text>
</comment>
<evidence type="ECO:0000256" key="3">
    <source>
        <dbReference type="ARBA" id="ARBA00022723"/>
    </source>
</evidence>
<evidence type="ECO:0008006" key="9">
    <source>
        <dbReference type="Google" id="ProtNLM"/>
    </source>
</evidence>
<comment type="similarity">
    <text evidence="1">Belongs to the cytochrome P450 family.</text>
</comment>
<dbReference type="Pfam" id="PF00067">
    <property type="entry name" value="p450"/>
    <property type="match status" value="1"/>
</dbReference>
<keyword evidence="4" id="KW-0560">Oxidoreductase</keyword>
<dbReference type="GO" id="GO:0016705">
    <property type="term" value="F:oxidoreductase activity, acting on paired donors, with incorporation or reduction of molecular oxygen"/>
    <property type="evidence" value="ECO:0007669"/>
    <property type="project" value="InterPro"/>
</dbReference>
<dbReference type="InterPro" id="IPR001128">
    <property type="entry name" value="Cyt_P450"/>
</dbReference>
<gene>
    <name evidence="7" type="ORF">KP509_16G057500</name>
</gene>
<organism evidence="7 8">
    <name type="scientific">Ceratopteris richardii</name>
    <name type="common">Triangle waterfern</name>
    <dbReference type="NCBI Taxonomy" id="49495"/>
    <lineage>
        <taxon>Eukaryota</taxon>
        <taxon>Viridiplantae</taxon>
        <taxon>Streptophyta</taxon>
        <taxon>Embryophyta</taxon>
        <taxon>Tracheophyta</taxon>
        <taxon>Polypodiopsida</taxon>
        <taxon>Polypodiidae</taxon>
        <taxon>Polypodiales</taxon>
        <taxon>Pteridineae</taxon>
        <taxon>Pteridaceae</taxon>
        <taxon>Parkerioideae</taxon>
        <taxon>Ceratopteris</taxon>
    </lineage>
</organism>
<name>A0A8T2SZX5_CERRI</name>
<feature type="transmembrane region" description="Helical" evidence="6">
    <location>
        <begin position="12"/>
        <end position="33"/>
    </location>
</feature>
<protein>
    <recommendedName>
        <fullName evidence="9">Cytochrome P450</fullName>
    </recommendedName>
</protein>